<organism evidence="2 3">
    <name type="scientific">Gimesia maris</name>
    <dbReference type="NCBI Taxonomy" id="122"/>
    <lineage>
        <taxon>Bacteria</taxon>
        <taxon>Pseudomonadati</taxon>
        <taxon>Planctomycetota</taxon>
        <taxon>Planctomycetia</taxon>
        <taxon>Planctomycetales</taxon>
        <taxon>Planctomycetaceae</taxon>
        <taxon>Gimesia</taxon>
    </lineage>
</organism>
<name>A0ABX5YUY6_9PLAN</name>
<evidence type="ECO:0000313" key="3">
    <source>
        <dbReference type="Proteomes" id="UP000322887"/>
    </source>
</evidence>
<evidence type="ECO:0000256" key="1">
    <source>
        <dbReference type="SAM" id="MobiDB-lite"/>
    </source>
</evidence>
<protein>
    <submittedName>
        <fullName evidence="2">Uncharacterized protein</fullName>
    </submittedName>
</protein>
<gene>
    <name evidence="2" type="ORF">GmarT_54110</name>
</gene>
<dbReference type="Proteomes" id="UP000322887">
    <property type="component" value="Chromosome"/>
</dbReference>
<feature type="region of interest" description="Disordered" evidence="1">
    <location>
        <begin position="99"/>
        <end position="124"/>
    </location>
</feature>
<keyword evidence="3" id="KW-1185">Reference proteome</keyword>
<evidence type="ECO:0000313" key="2">
    <source>
        <dbReference type="EMBL" id="QEG19510.1"/>
    </source>
</evidence>
<dbReference type="EMBL" id="CP042910">
    <property type="protein sequence ID" value="QEG19510.1"/>
    <property type="molecule type" value="Genomic_DNA"/>
</dbReference>
<proteinExistence type="predicted"/>
<reference evidence="2 3" key="1">
    <citation type="submission" date="2019-08" db="EMBL/GenBank/DDBJ databases">
        <title>Deep-cultivation of Planctomycetes and their phenomic and genomic characterization uncovers novel biology.</title>
        <authorList>
            <person name="Wiegand S."/>
            <person name="Jogler M."/>
            <person name="Boedeker C."/>
            <person name="Pinto D."/>
            <person name="Vollmers J."/>
            <person name="Rivas-Marin E."/>
            <person name="Kohn T."/>
            <person name="Peeters S.H."/>
            <person name="Heuer A."/>
            <person name="Rast P."/>
            <person name="Oberbeckmann S."/>
            <person name="Bunk B."/>
            <person name="Jeske O."/>
            <person name="Meyerdierks A."/>
            <person name="Storesund J.E."/>
            <person name="Kallscheuer N."/>
            <person name="Luecker S."/>
            <person name="Lage O.M."/>
            <person name="Pohl T."/>
            <person name="Merkel B.J."/>
            <person name="Hornburger P."/>
            <person name="Mueller R.-W."/>
            <person name="Bruemmer F."/>
            <person name="Labrenz M."/>
            <person name="Spormann A.M."/>
            <person name="Op den Camp H."/>
            <person name="Overmann J."/>
            <person name="Amann R."/>
            <person name="Jetten M.S.M."/>
            <person name="Mascher T."/>
            <person name="Medema M.H."/>
            <person name="Devos D.P."/>
            <person name="Kaster A.-K."/>
            <person name="Ovreas L."/>
            <person name="Rohde M."/>
            <person name="Galperin M.Y."/>
            <person name="Jogler C."/>
        </authorList>
    </citation>
    <scope>NUCLEOTIDE SEQUENCE [LARGE SCALE GENOMIC DNA]</scope>
    <source>
        <strain evidence="2 3">DSM 8797</strain>
    </source>
</reference>
<sequence length="166" mass="18491">METLNWNYLPRKTRNDTKLKMGNPGCNPGRAQRAGGRSSRVRIRSGVIPIPARSSDSHGQIQGQDPSIRPCGEFQTSFTPQSEPMETLNWNYLPRKTRNDTKLKMGDPGCNPGRAQRAGGRSSRVRIRSGVIPIPARSSDRSYSTGRPHLSARVANFKPVSHRNRN</sequence>
<accession>A0ABX5YUY6</accession>
<feature type="compositionally biased region" description="Low complexity" evidence="1">
    <location>
        <begin position="113"/>
        <end position="124"/>
    </location>
</feature>